<name>A0ABV3ZEC6_9BACT</name>
<sequence>MKPIVIVIFLSLFFSRLFAADTTVLRGKIICVDAGHGGTALTDLYRQGPTGEREEWINLRVAKLLQEKLQQQGATVIMTRISDDTIALERRAQIAVENKADIFISIHHNATADSSVNFPIVFFHGAVSENKASVALGKSLITALQKTLYKRPAQAMVVSDYTIFPTKGANVLRNTYGIPGIIGEASFFTNPREEDRLKQDEHNQNEATAYVDALVNYFNQPKEEILPMQIMQQLPPFIVYEESSRMNVDARKWLTDYKNAIKLAKSENSKKIKQAYLLFKRSASSFPDSYVAGECHRNISILAAKLGNKLESEQEKLRWKECYVQLKNGVAASISK</sequence>
<dbReference type="RefSeq" id="WP_369329648.1">
    <property type="nucleotide sequence ID" value="NZ_JAULBC010000003.1"/>
</dbReference>
<feature type="signal peptide" evidence="3">
    <location>
        <begin position="1"/>
        <end position="19"/>
    </location>
</feature>
<keyword evidence="3" id="KW-0732">Signal</keyword>
<feature type="chain" id="PRO_5045060600" description="N-acetylmuramoyl-L-alanine amidase" evidence="3">
    <location>
        <begin position="20"/>
        <end position="336"/>
    </location>
</feature>
<evidence type="ECO:0000256" key="2">
    <source>
        <dbReference type="ARBA" id="ARBA00011901"/>
    </source>
</evidence>
<proteinExistence type="predicted"/>
<accession>A0ABV3ZEC6</accession>
<dbReference type="EMBL" id="JAULBC010000003">
    <property type="protein sequence ID" value="MEX6688239.1"/>
    <property type="molecule type" value="Genomic_DNA"/>
</dbReference>
<dbReference type="PANTHER" id="PTHR30404:SF7">
    <property type="entry name" value="CELL WALL AMIDASE LYTH-RELATED"/>
    <property type="match status" value="1"/>
</dbReference>
<dbReference type="InterPro" id="IPR050695">
    <property type="entry name" value="N-acetylmuramoyl_amidase_3"/>
</dbReference>
<dbReference type="EC" id="3.5.1.28" evidence="2"/>
<dbReference type="Proteomes" id="UP001560573">
    <property type="component" value="Unassembled WGS sequence"/>
</dbReference>
<dbReference type="SUPFAM" id="SSF53187">
    <property type="entry name" value="Zn-dependent exopeptidases"/>
    <property type="match status" value="1"/>
</dbReference>
<evidence type="ECO:0000313" key="5">
    <source>
        <dbReference type="EMBL" id="MEX6688239.1"/>
    </source>
</evidence>
<protein>
    <recommendedName>
        <fullName evidence="2">N-acetylmuramoyl-L-alanine amidase</fullName>
        <ecNumber evidence="2">3.5.1.28</ecNumber>
    </recommendedName>
</protein>
<dbReference type="CDD" id="cd02696">
    <property type="entry name" value="MurNAc-LAA"/>
    <property type="match status" value="1"/>
</dbReference>
<evidence type="ECO:0000256" key="1">
    <source>
        <dbReference type="ARBA" id="ARBA00001561"/>
    </source>
</evidence>
<dbReference type="GO" id="GO:0008745">
    <property type="term" value="F:N-acetylmuramoyl-L-alanine amidase activity"/>
    <property type="evidence" value="ECO:0007669"/>
    <property type="project" value="UniProtKB-EC"/>
</dbReference>
<dbReference type="InterPro" id="IPR002508">
    <property type="entry name" value="MurNAc-LAA_cat"/>
</dbReference>
<keyword evidence="6" id="KW-1185">Reference proteome</keyword>
<organism evidence="5 6">
    <name type="scientific">Danxiaibacter flavus</name>
    <dbReference type="NCBI Taxonomy" id="3049108"/>
    <lineage>
        <taxon>Bacteria</taxon>
        <taxon>Pseudomonadati</taxon>
        <taxon>Bacteroidota</taxon>
        <taxon>Chitinophagia</taxon>
        <taxon>Chitinophagales</taxon>
        <taxon>Chitinophagaceae</taxon>
        <taxon>Danxiaibacter</taxon>
    </lineage>
</organism>
<reference evidence="5 6" key="1">
    <citation type="submission" date="2023-07" db="EMBL/GenBank/DDBJ databases">
        <authorList>
            <person name="Lian W.-H."/>
        </authorList>
    </citation>
    <scope>NUCLEOTIDE SEQUENCE [LARGE SCALE GENOMIC DNA]</scope>
    <source>
        <strain evidence="5 6">SYSU DXS3180</strain>
    </source>
</reference>
<dbReference type="PANTHER" id="PTHR30404">
    <property type="entry name" value="N-ACETYLMURAMOYL-L-ALANINE AMIDASE"/>
    <property type="match status" value="1"/>
</dbReference>
<evidence type="ECO:0000313" key="6">
    <source>
        <dbReference type="Proteomes" id="UP001560573"/>
    </source>
</evidence>
<dbReference type="Pfam" id="PF01520">
    <property type="entry name" value="Amidase_3"/>
    <property type="match status" value="1"/>
</dbReference>
<feature type="domain" description="MurNAc-LAA" evidence="4">
    <location>
        <begin position="92"/>
        <end position="215"/>
    </location>
</feature>
<comment type="caution">
    <text evidence="5">The sequence shown here is derived from an EMBL/GenBank/DDBJ whole genome shotgun (WGS) entry which is preliminary data.</text>
</comment>
<dbReference type="SMART" id="SM00646">
    <property type="entry name" value="Ami_3"/>
    <property type="match status" value="1"/>
</dbReference>
<evidence type="ECO:0000256" key="3">
    <source>
        <dbReference type="SAM" id="SignalP"/>
    </source>
</evidence>
<evidence type="ECO:0000259" key="4">
    <source>
        <dbReference type="SMART" id="SM00646"/>
    </source>
</evidence>
<comment type="catalytic activity">
    <reaction evidence="1">
        <text>Hydrolyzes the link between N-acetylmuramoyl residues and L-amino acid residues in certain cell-wall glycopeptides.</text>
        <dbReference type="EC" id="3.5.1.28"/>
    </reaction>
</comment>
<gene>
    <name evidence="5" type="ORF">QTN47_12070</name>
</gene>
<keyword evidence="5" id="KW-0378">Hydrolase</keyword>
<dbReference type="Gene3D" id="3.40.630.40">
    <property type="entry name" value="Zn-dependent exopeptidases"/>
    <property type="match status" value="1"/>
</dbReference>